<dbReference type="PANTHER" id="PTHR31286:SF167">
    <property type="entry name" value="OS09G0268800 PROTEIN"/>
    <property type="match status" value="1"/>
</dbReference>
<accession>A0A803NW03</accession>
<dbReference type="PANTHER" id="PTHR31286">
    <property type="entry name" value="GLYCINE-RICH CELL WALL STRUCTURAL PROTEIN 1.8-LIKE"/>
    <property type="match status" value="1"/>
</dbReference>
<feature type="region of interest" description="Disordered" evidence="1">
    <location>
        <begin position="508"/>
        <end position="530"/>
    </location>
</feature>
<dbReference type="EnsemblPlants" id="evm.model.02.2011">
    <property type="protein sequence ID" value="cds.evm.model.02.2011"/>
    <property type="gene ID" value="evm.TU.02.2011"/>
</dbReference>
<dbReference type="InterPro" id="IPR025836">
    <property type="entry name" value="Zn_knuckle_CX2CX4HX4C"/>
</dbReference>
<dbReference type="Proteomes" id="UP000596661">
    <property type="component" value="Chromosome 2"/>
</dbReference>
<dbReference type="InterPro" id="IPR040256">
    <property type="entry name" value="At4g02000-like"/>
</dbReference>
<reference evidence="3" key="2">
    <citation type="submission" date="2021-03" db="UniProtKB">
        <authorList>
            <consortium name="EnsemblPlants"/>
        </authorList>
    </citation>
    <scope>IDENTIFICATION</scope>
</reference>
<dbReference type="Pfam" id="PF14392">
    <property type="entry name" value="zf-CCHC_4"/>
    <property type="match status" value="1"/>
</dbReference>
<proteinExistence type="predicted"/>
<feature type="domain" description="Zinc knuckle CX2CX4HX4C" evidence="2">
    <location>
        <begin position="174"/>
        <end position="220"/>
    </location>
</feature>
<evidence type="ECO:0000256" key="1">
    <source>
        <dbReference type="SAM" id="MobiDB-lite"/>
    </source>
</evidence>
<evidence type="ECO:0000313" key="4">
    <source>
        <dbReference type="Proteomes" id="UP000596661"/>
    </source>
</evidence>
<organism evidence="3 4">
    <name type="scientific">Cannabis sativa</name>
    <name type="common">Hemp</name>
    <name type="synonym">Marijuana</name>
    <dbReference type="NCBI Taxonomy" id="3483"/>
    <lineage>
        <taxon>Eukaryota</taxon>
        <taxon>Viridiplantae</taxon>
        <taxon>Streptophyta</taxon>
        <taxon>Embryophyta</taxon>
        <taxon>Tracheophyta</taxon>
        <taxon>Spermatophyta</taxon>
        <taxon>Magnoliopsida</taxon>
        <taxon>eudicotyledons</taxon>
        <taxon>Gunneridae</taxon>
        <taxon>Pentapetalae</taxon>
        <taxon>rosids</taxon>
        <taxon>fabids</taxon>
        <taxon>Rosales</taxon>
        <taxon>Cannabaceae</taxon>
        <taxon>Cannabis</taxon>
    </lineage>
</organism>
<dbReference type="EMBL" id="UZAU01000228">
    <property type="status" value="NOT_ANNOTATED_CDS"/>
    <property type="molecule type" value="Genomic_DNA"/>
</dbReference>
<feature type="compositionally biased region" description="Polar residues" evidence="1">
    <location>
        <begin position="521"/>
        <end position="530"/>
    </location>
</feature>
<dbReference type="Gramene" id="evm.model.02.2011">
    <property type="protein sequence ID" value="cds.evm.model.02.2011"/>
    <property type="gene ID" value="evm.TU.02.2011"/>
</dbReference>
<evidence type="ECO:0000259" key="2">
    <source>
        <dbReference type="Pfam" id="PF14392"/>
    </source>
</evidence>
<sequence>MNPLTDKMKGKMTIVEEDDSPLILDDVELQNNTLDTVLVARVLTTKSVFLSTFQKQMKDHWNGRFQTTITEKPPDLFVLSFGCEGDKQRVLLKEPYHFQNHHIVLYTPSVLQKVTSDDLIFSPFWVQCYRLPFLSKSKTLAKALGNIIGEFLEVHEDSLEEGWGPFLRFRVKLNVTKPLLRGRNIQLRQTRDKFWVDFRYERLPEWCMECGRLGHPFQKCMIWMEKIDNGIEPELPYGPELKGAALPTSGYDRYRTDFSKGNAWPLLTRLARNSITSAVPAITRRPLPQPCPLLQGESSEDQQRTNNLTASVQSRVSTMGSNMNITATVTSQYPISHEKPATTAMLSSSLVNSTPATTVKFTPALLNGLVNKQSDVNFNNVGSSPTVLPTTNHAIDSVDVDDLSNIFIPDIGTIATYPPNPTLTHAPHHCNSNQALKISTNVATDAVVCSSVRQSMDKENASPNRFFKRQSDNISLRKTLKRCRGPTQAMYSPNLSTREDTNLNVSEQLEDQTGFMDNTAEADSQPRSQP</sequence>
<protein>
    <recommendedName>
        <fullName evidence="2">Zinc knuckle CX2CX4HX4C domain-containing protein</fullName>
    </recommendedName>
</protein>
<name>A0A803NW03_CANSA</name>
<evidence type="ECO:0000313" key="3">
    <source>
        <dbReference type="EnsemblPlants" id="cds.evm.model.02.2011"/>
    </source>
</evidence>
<keyword evidence="4" id="KW-1185">Reference proteome</keyword>
<reference evidence="3" key="1">
    <citation type="submission" date="2018-11" db="EMBL/GenBank/DDBJ databases">
        <authorList>
            <person name="Grassa J C."/>
        </authorList>
    </citation>
    <scope>NUCLEOTIDE SEQUENCE [LARGE SCALE GENOMIC DNA]</scope>
</reference>
<dbReference type="AlphaFoldDB" id="A0A803NW03"/>